<dbReference type="AlphaFoldDB" id="A0A1J9RFJ3"/>
<gene>
    <name evidence="2" type="ORF">BKCO1_5000068</name>
</gene>
<dbReference type="GeneID" id="31016924"/>
<name>A0A1J9RFJ3_9PEZI</name>
<keyword evidence="1" id="KW-0472">Membrane</keyword>
<feature type="transmembrane region" description="Helical" evidence="1">
    <location>
        <begin position="18"/>
        <end position="37"/>
    </location>
</feature>
<comment type="caution">
    <text evidence="2">The sequence shown here is derived from an EMBL/GenBank/DDBJ whole genome shotgun (WGS) entry which is preliminary data.</text>
</comment>
<evidence type="ECO:0000313" key="3">
    <source>
        <dbReference type="Proteomes" id="UP000183809"/>
    </source>
</evidence>
<dbReference type="RefSeq" id="XP_020127567.1">
    <property type="nucleotide sequence ID" value="XM_020276663.1"/>
</dbReference>
<evidence type="ECO:0000256" key="1">
    <source>
        <dbReference type="SAM" id="Phobius"/>
    </source>
</evidence>
<keyword evidence="3" id="KW-1185">Reference proteome</keyword>
<sequence length="208" mass="22791">MRTLPELLFGINDADFRLILLAVLCGVLVGASTFVLSRLQGLTGLDPHLARLADLTWRDAVVDTLALAEFLCTHADPLDPARLALLDYLWLALFAYVAFEQRLLHLPARPVARPAARTKMVTTTTTGARGRRFCCCRTCAWGFSDGGDDDDEFYETYDGGPARKRVRRGCVRPNAMRGRTRRGKAAVAGAVHAFAPGVKMAENEDPDA</sequence>
<organism evidence="2 3">
    <name type="scientific">Diplodia corticola</name>
    <dbReference type="NCBI Taxonomy" id="236234"/>
    <lineage>
        <taxon>Eukaryota</taxon>
        <taxon>Fungi</taxon>
        <taxon>Dikarya</taxon>
        <taxon>Ascomycota</taxon>
        <taxon>Pezizomycotina</taxon>
        <taxon>Dothideomycetes</taxon>
        <taxon>Dothideomycetes incertae sedis</taxon>
        <taxon>Botryosphaeriales</taxon>
        <taxon>Botryosphaeriaceae</taxon>
        <taxon>Diplodia</taxon>
    </lineage>
</organism>
<reference evidence="2 3" key="1">
    <citation type="submission" date="2016-10" db="EMBL/GenBank/DDBJ databases">
        <title>Proteomics and genomics reveal pathogen-plant mechanisms compatible with a hemibiotrophic lifestyle of Diplodia corticola.</title>
        <authorList>
            <person name="Fernandes I."/>
            <person name="De Jonge R."/>
            <person name="Van De Peer Y."/>
            <person name="Devreese B."/>
            <person name="Alves A."/>
            <person name="Esteves A.C."/>
        </authorList>
    </citation>
    <scope>NUCLEOTIDE SEQUENCE [LARGE SCALE GENOMIC DNA]</scope>
    <source>
        <strain evidence="2 3">CBS 112549</strain>
    </source>
</reference>
<evidence type="ECO:0000313" key="2">
    <source>
        <dbReference type="EMBL" id="OJD31307.1"/>
    </source>
</evidence>
<protein>
    <submittedName>
        <fullName evidence="2">Uncharacterized protein</fullName>
    </submittedName>
</protein>
<dbReference type="Proteomes" id="UP000183809">
    <property type="component" value="Unassembled WGS sequence"/>
</dbReference>
<accession>A0A1J9RFJ3</accession>
<dbReference type="EMBL" id="MNUE01000050">
    <property type="protein sequence ID" value="OJD31307.1"/>
    <property type="molecule type" value="Genomic_DNA"/>
</dbReference>
<proteinExistence type="predicted"/>
<keyword evidence="1" id="KW-0812">Transmembrane</keyword>
<keyword evidence="1" id="KW-1133">Transmembrane helix</keyword>